<sequence length="271" mass="31320">MFPIKAMGTAKGSSPTYSLDWVPRSHMKKVIICLAILITLLGFTVNFEVLYYTERNRLELPVTDLQMITVRSPSSLEATSHKYGMYMYLGCTVSPFASVFWHVTQAVKVCDLSSSGQCDVKLSKDYTYDELGFKATEWLQSERFSQMLNESEVIVKLDDDTIIPKNILDDMVDQFVKSDCKFAGAMRIRDYDGLYWSSGPLILVKADHFKQQLRDNGQELLKFGKHEDVQMSAMLDLRDPKLVCNIDVDQFKHRYYRDNRMTIRFEPYTKC</sequence>
<proteinExistence type="predicted"/>
<comment type="caution">
    <text evidence="2">The sequence shown here is derived from an EMBL/GenBank/DDBJ whole genome shotgun (WGS) entry which is preliminary data.</text>
</comment>
<evidence type="ECO:0000313" key="2">
    <source>
        <dbReference type="EMBL" id="KAG0322657.1"/>
    </source>
</evidence>
<evidence type="ECO:0000313" key="3">
    <source>
        <dbReference type="Proteomes" id="UP000738325"/>
    </source>
</evidence>
<reference evidence="2" key="1">
    <citation type="journal article" date="2020" name="Fungal Divers.">
        <title>Resolving the Mortierellaceae phylogeny through synthesis of multi-gene phylogenetics and phylogenomics.</title>
        <authorList>
            <person name="Vandepol N."/>
            <person name="Liber J."/>
            <person name="Desiro A."/>
            <person name="Na H."/>
            <person name="Kennedy M."/>
            <person name="Barry K."/>
            <person name="Grigoriev I.V."/>
            <person name="Miller A.N."/>
            <person name="O'Donnell K."/>
            <person name="Stajich J.E."/>
            <person name="Bonito G."/>
        </authorList>
    </citation>
    <scope>NUCLEOTIDE SEQUENCE</scope>
    <source>
        <strain evidence="2">REB-010B</strain>
    </source>
</reference>
<dbReference type="AlphaFoldDB" id="A0A9P6RL22"/>
<keyword evidence="3" id="KW-1185">Reference proteome</keyword>
<gene>
    <name evidence="2" type="ORF">BGZ99_003204</name>
</gene>
<dbReference type="OrthoDB" id="2398757at2759"/>
<keyword evidence="1" id="KW-0812">Transmembrane</keyword>
<evidence type="ECO:0000256" key="1">
    <source>
        <dbReference type="SAM" id="Phobius"/>
    </source>
</evidence>
<name>A0A9P6RL22_9FUNG</name>
<accession>A0A9P6RL22</accession>
<keyword evidence="1" id="KW-0472">Membrane</keyword>
<keyword evidence="1" id="KW-1133">Transmembrane helix</keyword>
<dbReference type="Proteomes" id="UP000738325">
    <property type="component" value="Unassembled WGS sequence"/>
</dbReference>
<dbReference type="EMBL" id="JAAAIP010000205">
    <property type="protein sequence ID" value="KAG0322657.1"/>
    <property type="molecule type" value="Genomic_DNA"/>
</dbReference>
<protein>
    <submittedName>
        <fullName evidence="2">Uncharacterized protein</fullName>
    </submittedName>
</protein>
<feature type="transmembrane region" description="Helical" evidence="1">
    <location>
        <begin position="30"/>
        <end position="52"/>
    </location>
</feature>
<organism evidence="2 3">
    <name type="scientific">Dissophora globulifera</name>
    <dbReference type="NCBI Taxonomy" id="979702"/>
    <lineage>
        <taxon>Eukaryota</taxon>
        <taxon>Fungi</taxon>
        <taxon>Fungi incertae sedis</taxon>
        <taxon>Mucoromycota</taxon>
        <taxon>Mortierellomycotina</taxon>
        <taxon>Mortierellomycetes</taxon>
        <taxon>Mortierellales</taxon>
        <taxon>Mortierellaceae</taxon>
        <taxon>Dissophora</taxon>
    </lineage>
</organism>